<organism evidence="1">
    <name type="scientific">Klebsiella pneumoniae</name>
    <dbReference type="NCBI Taxonomy" id="573"/>
    <lineage>
        <taxon>Bacteria</taxon>
        <taxon>Pseudomonadati</taxon>
        <taxon>Pseudomonadota</taxon>
        <taxon>Gammaproteobacteria</taxon>
        <taxon>Enterobacterales</taxon>
        <taxon>Enterobacteriaceae</taxon>
        <taxon>Klebsiella/Raoultella group</taxon>
        <taxon>Klebsiella</taxon>
        <taxon>Klebsiella pneumoniae complex</taxon>
    </lineage>
</organism>
<sequence length="51" mass="5795">MEKLIALKHKLDAIKAMGTNAKKEALASMDDFEQRMVSLMLNPFVRFGVKK</sequence>
<dbReference type="AlphaFoldDB" id="A0A220SV59"/>
<keyword evidence="1" id="KW-0436">Ligase</keyword>
<protein>
    <submittedName>
        <fullName evidence="1">DNA ligase</fullName>
    </submittedName>
</protein>
<evidence type="ECO:0000313" key="1">
    <source>
        <dbReference type="EMBL" id="ASK37076.1"/>
    </source>
</evidence>
<dbReference type="GO" id="GO:0016874">
    <property type="term" value="F:ligase activity"/>
    <property type="evidence" value="ECO:0007669"/>
    <property type="project" value="UniProtKB-KW"/>
</dbReference>
<dbReference type="Proteomes" id="UP000259497">
    <property type="component" value="Unassembled WGS sequence"/>
</dbReference>
<evidence type="ECO:0000313" key="3">
    <source>
        <dbReference type="Proteomes" id="UP000259497"/>
    </source>
</evidence>
<evidence type="ECO:0000313" key="2">
    <source>
        <dbReference type="EMBL" id="SVS28743.1"/>
    </source>
</evidence>
<dbReference type="EMBL" id="UIXM01000019">
    <property type="protein sequence ID" value="SVS28743.1"/>
    <property type="molecule type" value="Genomic_DNA"/>
</dbReference>
<proteinExistence type="predicted"/>
<geneLocation type="plasmid" evidence="1">
    <name>p11219-CTXM</name>
</geneLocation>
<dbReference type="EMBL" id="MF133442">
    <property type="protein sequence ID" value="ASK37076.1"/>
    <property type="molecule type" value="Genomic_DNA"/>
</dbReference>
<reference evidence="2 3" key="2">
    <citation type="submission" date="2018-08" db="EMBL/GenBank/DDBJ databases">
        <authorList>
            <consortium name="Pathogen Informatics"/>
        </authorList>
    </citation>
    <scope>NUCLEOTIDE SEQUENCE [LARGE SCALE GENOMIC DNA]</scope>
    <source>
        <strain evidence="2 3">EuSCAPE_GR114</strain>
    </source>
</reference>
<reference evidence="1" key="1">
    <citation type="submission" date="2017-05" db="EMBL/GenBank/DDBJ databases">
        <title>Complete sequence of plasmid p11219-CTXM.</title>
        <authorList>
            <person name="Wang S."/>
            <person name="Zhou D."/>
        </authorList>
    </citation>
    <scope>NUCLEOTIDE SEQUENCE</scope>
    <source>
        <strain evidence="1">11219</strain>
        <plasmid evidence="1">p11219-CTXM</plasmid>
    </source>
</reference>
<accession>A0A220SV59</accession>
<gene>
    <name evidence="2" type="ORF">SAMEA3649733_04493</name>
</gene>
<keyword evidence="1" id="KW-0614">Plasmid</keyword>
<name>A0A220SV59_KLEPN</name>